<feature type="compositionally biased region" description="Basic residues" evidence="4">
    <location>
        <begin position="792"/>
        <end position="805"/>
    </location>
</feature>
<dbReference type="SUPFAM" id="SSF54184">
    <property type="entry name" value="Penicillin-binding protein 2x (pbp-2x), c-terminal domain"/>
    <property type="match status" value="1"/>
</dbReference>
<dbReference type="Gene3D" id="3.40.710.10">
    <property type="entry name" value="DD-peptidase/beta-lactamase superfamily"/>
    <property type="match status" value="1"/>
</dbReference>
<feature type="region of interest" description="Disordered" evidence="4">
    <location>
        <begin position="753"/>
        <end position="805"/>
    </location>
</feature>
<dbReference type="GO" id="GO:0005886">
    <property type="term" value="C:plasma membrane"/>
    <property type="evidence" value="ECO:0007669"/>
    <property type="project" value="TreeGrafter"/>
</dbReference>
<evidence type="ECO:0000256" key="4">
    <source>
        <dbReference type="SAM" id="MobiDB-lite"/>
    </source>
</evidence>
<keyword evidence="3 5" id="KW-0472">Membrane</keyword>
<keyword evidence="7" id="KW-0808">Transferase</keyword>
<dbReference type="EC" id="2.4.1.129" evidence="7"/>
<dbReference type="AlphaFoldDB" id="A0A379C6Z4"/>
<dbReference type="InterPro" id="IPR005543">
    <property type="entry name" value="PASTA_dom"/>
</dbReference>
<accession>A0A379C6Z4</accession>
<dbReference type="InterPro" id="IPR050515">
    <property type="entry name" value="Beta-lactam/transpept"/>
</dbReference>
<dbReference type="InterPro" id="IPR036138">
    <property type="entry name" value="PBP_dimer_sf"/>
</dbReference>
<dbReference type="GO" id="GO:0016757">
    <property type="term" value="F:glycosyltransferase activity"/>
    <property type="evidence" value="ECO:0007669"/>
    <property type="project" value="UniProtKB-KW"/>
</dbReference>
<dbReference type="PROSITE" id="PS51178">
    <property type="entry name" value="PASTA"/>
    <property type="match status" value="1"/>
</dbReference>
<dbReference type="OrthoDB" id="9757901at2"/>
<dbReference type="InterPro" id="IPR005311">
    <property type="entry name" value="PBP_dimer"/>
</dbReference>
<evidence type="ECO:0000256" key="1">
    <source>
        <dbReference type="ARBA" id="ARBA00004370"/>
    </source>
</evidence>
<dbReference type="RefSeq" id="WP_019034802.1">
    <property type="nucleotide sequence ID" value="NZ_UGSZ01000001.1"/>
</dbReference>
<evidence type="ECO:0000313" key="8">
    <source>
        <dbReference type="Proteomes" id="UP000255517"/>
    </source>
</evidence>
<dbReference type="Proteomes" id="UP000255517">
    <property type="component" value="Unassembled WGS sequence"/>
</dbReference>
<reference evidence="7 8" key="1">
    <citation type="submission" date="2018-06" db="EMBL/GenBank/DDBJ databases">
        <authorList>
            <consortium name="Pathogen Informatics"/>
            <person name="Doyle S."/>
        </authorList>
    </citation>
    <scope>NUCLEOTIDE SEQUENCE [LARGE SCALE GENOMIC DNA]</scope>
    <source>
        <strain evidence="7 8">NCTC13149</strain>
    </source>
</reference>
<dbReference type="Gene3D" id="3.90.1310.10">
    <property type="entry name" value="Penicillin-binding protein 2a (Domain 2)"/>
    <property type="match status" value="1"/>
</dbReference>
<feature type="transmembrane region" description="Helical" evidence="5">
    <location>
        <begin position="26"/>
        <end position="46"/>
    </location>
</feature>
<dbReference type="CDD" id="cd06575">
    <property type="entry name" value="PASTA_Pbp2x-like_2"/>
    <property type="match status" value="1"/>
</dbReference>
<evidence type="ECO:0000256" key="5">
    <source>
        <dbReference type="SAM" id="Phobius"/>
    </source>
</evidence>
<dbReference type="GO" id="GO:0071555">
    <property type="term" value="P:cell wall organization"/>
    <property type="evidence" value="ECO:0007669"/>
    <property type="project" value="TreeGrafter"/>
</dbReference>
<keyword evidence="5" id="KW-1133">Transmembrane helix</keyword>
<dbReference type="Gene3D" id="3.30.10.20">
    <property type="match status" value="1"/>
</dbReference>
<dbReference type="Gene3D" id="3.30.450.330">
    <property type="match status" value="1"/>
</dbReference>
<organism evidence="7 8">
    <name type="scientific">Peptoniphilus lacrimalis</name>
    <dbReference type="NCBI Taxonomy" id="33031"/>
    <lineage>
        <taxon>Bacteria</taxon>
        <taxon>Bacillati</taxon>
        <taxon>Bacillota</taxon>
        <taxon>Tissierellia</taxon>
        <taxon>Tissierellales</taxon>
        <taxon>Peptoniphilaceae</taxon>
        <taxon>Peptoniphilus</taxon>
    </lineage>
</organism>
<dbReference type="STRING" id="1122949.GCA_000378725_01036"/>
<dbReference type="PANTHER" id="PTHR30627">
    <property type="entry name" value="PEPTIDOGLYCAN D,D-TRANSPEPTIDASE"/>
    <property type="match status" value="1"/>
</dbReference>
<evidence type="ECO:0000256" key="2">
    <source>
        <dbReference type="ARBA" id="ARBA00007171"/>
    </source>
</evidence>
<protein>
    <submittedName>
        <fullName evidence="7">Peptidoglycan synthase FtsI</fullName>
        <ecNumber evidence="7">2.4.1.129</ecNumber>
    </submittedName>
</protein>
<dbReference type="Pfam" id="PF03717">
    <property type="entry name" value="PBP_dimer"/>
    <property type="match status" value="1"/>
</dbReference>
<dbReference type="EMBL" id="UGSZ01000001">
    <property type="protein sequence ID" value="SUB57455.1"/>
    <property type="molecule type" value="Genomic_DNA"/>
</dbReference>
<dbReference type="SUPFAM" id="SSF56519">
    <property type="entry name" value="Penicillin binding protein dimerisation domain"/>
    <property type="match status" value="1"/>
</dbReference>
<dbReference type="SUPFAM" id="SSF56601">
    <property type="entry name" value="beta-lactamase/transpeptidase-like"/>
    <property type="match status" value="1"/>
</dbReference>
<dbReference type="InterPro" id="IPR012338">
    <property type="entry name" value="Beta-lactam/transpept-like"/>
</dbReference>
<name>A0A379C6Z4_9FIRM</name>
<feature type="compositionally biased region" description="Basic and acidic residues" evidence="4">
    <location>
        <begin position="758"/>
        <end position="772"/>
    </location>
</feature>
<sequence>MRILKNKARKDKNIFLKKRQRVNNSALIFFLILAILFIVIIFRLLYIQVVESEKLTIDALNQITKSEVISSNRGIIYDRNMKELAINISKANVFYNMSYLERVKNESVSDYKKRKNKILLEDSKIISEICQVDQEEVLEKMKGSKVVRLVSNIDRTMAMKLRDKRSTLSKEKKDNLQAMSVDDVIRRFYPFNNLASYVIGFTNDENLGQYGIEASFDEELTGIPGKNVSQKDNAHNIIPLTEEETFAPKEGYSVVLTLDSNIEQFVESAAQDALKKNEADQVDVIVQDTKSGEILAMASKADYNLNNPKEPINQDQEKNWKSYTDEEKTNIWYDNWRNFNVNDQYEPGSTFKLITASSALEQNTTSPDKTYVCTGQVNIDGAILKCTSHQRGPKTMAQALEQSCNVSFVRIGLELGRVNFLRYIKAYGFGQRTGIELNGEASGLIPSSPDSISDVRLATMSYGHGIAVTPIQLINAVSAISNGGYLNRPRIVKEVVDENDNVIEKKDKSVLRRVISKETSDTMRILMERVVKNGTGKRAQVPGYRIGGKTGTAEIVKKDGTGYEDAYIASFIGVAPIQDPRITVLVIVKNPKGEILGSTVAAPVGGQIMDRILNYLKVPKTEEVKDDKKELVSIPDVTGKLIEDGGKCLIEKGLRFNTNINDIKDTAVIVGQNPSQDVDVPYGSIVDLAIENNNQEKITMPDLSGKSKREIESILNKLKLEYNIKGDGYFISQSPAKGEKLDKDELVEIVLEDLGDSSAKDDENNSNKEKNILRTKGNSYENKNSENSKSKDKNKKSKKNINHGD</sequence>
<gene>
    <name evidence="7" type="primary">ftsI</name>
    <name evidence="7" type="ORF">NCTC13149_01298</name>
</gene>
<dbReference type="Pfam" id="PF03793">
    <property type="entry name" value="PASTA"/>
    <property type="match status" value="1"/>
</dbReference>
<evidence type="ECO:0000313" key="7">
    <source>
        <dbReference type="EMBL" id="SUB57455.1"/>
    </source>
</evidence>
<comment type="subcellular location">
    <subcellularLocation>
        <location evidence="1">Membrane</location>
    </subcellularLocation>
</comment>
<dbReference type="GO" id="GO:0008658">
    <property type="term" value="F:penicillin binding"/>
    <property type="evidence" value="ECO:0007669"/>
    <property type="project" value="InterPro"/>
</dbReference>
<keyword evidence="7" id="KW-0328">Glycosyltransferase</keyword>
<proteinExistence type="inferred from homology"/>
<dbReference type="SMART" id="SM00740">
    <property type="entry name" value="PASTA"/>
    <property type="match status" value="2"/>
</dbReference>
<dbReference type="PANTHER" id="PTHR30627:SF1">
    <property type="entry name" value="PEPTIDOGLYCAN D,D-TRANSPEPTIDASE FTSI"/>
    <property type="match status" value="1"/>
</dbReference>
<comment type="similarity">
    <text evidence="2">Belongs to the transpeptidase family.</text>
</comment>
<dbReference type="Pfam" id="PF00905">
    <property type="entry name" value="Transpeptidase"/>
    <property type="match status" value="1"/>
</dbReference>
<evidence type="ECO:0000256" key="3">
    <source>
        <dbReference type="ARBA" id="ARBA00023136"/>
    </source>
</evidence>
<dbReference type="InterPro" id="IPR001460">
    <property type="entry name" value="PCN-bd_Tpept"/>
</dbReference>
<feature type="domain" description="PASTA" evidence="6">
    <location>
        <begin position="694"/>
        <end position="753"/>
    </location>
</feature>
<evidence type="ECO:0000259" key="6">
    <source>
        <dbReference type="PROSITE" id="PS51178"/>
    </source>
</evidence>
<keyword evidence="5" id="KW-0812">Transmembrane</keyword>